<geneLocation type="plasmid" evidence="8">
    <name>pVCR1</name>
</geneLocation>
<evidence type="ECO:0000256" key="6">
    <source>
        <dbReference type="SAM" id="Phobius"/>
    </source>
</evidence>
<dbReference type="AlphaFoldDB" id="S5FUU8"/>
<sequence>MNKSLPKFVIVGLLNSLFGYTVIIISYHITNNYYISNAIGYLLGLLLSFNINSKITFKKKNKTNSNFHKFVMAFFISYSFNVIILSACIEINLFDLYISQAVALVSYTLIFFLISKYYVFK</sequence>
<evidence type="ECO:0000256" key="1">
    <source>
        <dbReference type="ARBA" id="ARBA00004141"/>
    </source>
</evidence>
<dbReference type="PANTHER" id="PTHR38459:SF1">
    <property type="entry name" value="PROPHAGE BACTOPRENOL-LINKED GLUCOSE TRANSLOCASE HOMOLOG"/>
    <property type="match status" value="1"/>
</dbReference>
<accession>S5FUU8</accession>
<reference evidence="9" key="1">
    <citation type="submission" date="2012-12" db="EMBL/GenBank/DDBJ databases">
        <title>pVCR1, a Vibrio harveyi plasmid specifically found in strains pathogenic for the European abalone, Haliotis tuberculata Linnaeus, 1758.</title>
        <authorList>
            <person name="Travers M.-A."/>
            <person name="Bidault-Toffin A."/>
            <person name="Barbou A."/>
            <person name="Schikorski D."/>
            <person name="Huchette S."/>
            <person name="Paillard C."/>
            <person name="Koken M."/>
        </authorList>
    </citation>
    <scope>NUCLEOTIDE SEQUENCE</scope>
    <source>
        <strain evidence="9">Lem07014</strain>
        <plasmid evidence="9">pVCR1</plasmid>
    </source>
</reference>
<evidence type="ECO:0000259" key="7">
    <source>
        <dbReference type="Pfam" id="PF04138"/>
    </source>
</evidence>
<evidence type="ECO:0000256" key="5">
    <source>
        <dbReference type="ARBA" id="ARBA00023136"/>
    </source>
</evidence>
<comment type="subcellular location">
    <subcellularLocation>
        <location evidence="1">Membrane</location>
        <topology evidence="1">Multi-pass membrane protein</topology>
    </subcellularLocation>
</comment>
<name>S5FUU8_VIBHA</name>
<feature type="transmembrane region" description="Helical" evidence="6">
    <location>
        <begin position="7"/>
        <end position="27"/>
    </location>
</feature>
<evidence type="ECO:0000256" key="4">
    <source>
        <dbReference type="ARBA" id="ARBA00022989"/>
    </source>
</evidence>
<dbReference type="InterPro" id="IPR051401">
    <property type="entry name" value="GtrA_CellWall_Glycosyl"/>
</dbReference>
<feature type="transmembrane region" description="Helical" evidence="6">
    <location>
        <begin position="100"/>
        <end position="119"/>
    </location>
</feature>
<organism evidence="8">
    <name type="scientific">Vibrio harveyi</name>
    <name type="common">Beneckea harveyi</name>
    <dbReference type="NCBI Taxonomy" id="669"/>
    <lineage>
        <taxon>Bacteria</taxon>
        <taxon>Pseudomonadati</taxon>
        <taxon>Pseudomonadota</taxon>
        <taxon>Gammaproteobacteria</taxon>
        <taxon>Vibrionales</taxon>
        <taxon>Vibrionaceae</taxon>
        <taxon>Vibrio</taxon>
    </lineage>
</organism>
<reference evidence="8" key="2">
    <citation type="journal article" date="2013" name="Aquaculture">
        <title>Development of TaqMan real-time PCR assays for monitoring Vibrio harveyi infection and a plasmid harbored by virulent strains in European abalone Haliotis tuberculata aquaculture.</title>
        <authorList>
            <person name="Schikorski D."/>
            <person name="Renault T."/>
            <person name="Paillard C."/>
            <person name="Bidault-Toffin A."/>
            <person name="Tourbiez D."/>
            <person name="Saulnier D."/>
        </authorList>
    </citation>
    <scope>NUCLEOTIDE SEQUENCE</scope>
    <source>
        <strain evidence="8">ORM4</strain>
        <plasmid evidence="8">pVCR1</plasmid>
    </source>
</reference>
<keyword evidence="4 6" id="KW-1133">Transmembrane helix</keyword>
<keyword evidence="8" id="KW-0614">Plasmid</keyword>
<feature type="domain" description="GtrA/DPMS transmembrane" evidence="7">
    <location>
        <begin position="7"/>
        <end position="120"/>
    </location>
</feature>
<feature type="transmembrane region" description="Helical" evidence="6">
    <location>
        <begin position="33"/>
        <end position="51"/>
    </location>
</feature>
<dbReference type="EMBL" id="KC329496">
    <property type="protein sequence ID" value="AGW25572.1"/>
    <property type="molecule type" value="Genomic_DNA"/>
</dbReference>
<dbReference type="PANTHER" id="PTHR38459">
    <property type="entry name" value="PROPHAGE BACTOPRENOL-LINKED GLUCOSE TRANSLOCASE HOMOLOG"/>
    <property type="match status" value="1"/>
</dbReference>
<protein>
    <submittedName>
        <fullName evidence="8">Putative GtrA family protein</fullName>
    </submittedName>
</protein>
<dbReference type="GO" id="GO:0000271">
    <property type="term" value="P:polysaccharide biosynthetic process"/>
    <property type="evidence" value="ECO:0007669"/>
    <property type="project" value="InterPro"/>
</dbReference>
<dbReference type="Pfam" id="PF04138">
    <property type="entry name" value="GtrA_DPMS_TM"/>
    <property type="match status" value="1"/>
</dbReference>
<evidence type="ECO:0000256" key="2">
    <source>
        <dbReference type="ARBA" id="ARBA00009399"/>
    </source>
</evidence>
<evidence type="ECO:0000256" key="3">
    <source>
        <dbReference type="ARBA" id="ARBA00022692"/>
    </source>
</evidence>
<dbReference type="InterPro" id="IPR007267">
    <property type="entry name" value="GtrA_DPMS_TM"/>
</dbReference>
<keyword evidence="5 6" id="KW-0472">Membrane</keyword>
<keyword evidence="3 6" id="KW-0812">Transmembrane</keyword>
<feature type="transmembrane region" description="Helical" evidence="6">
    <location>
        <begin position="71"/>
        <end position="94"/>
    </location>
</feature>
<comment type="similarity">
    <text evidence="2">Belongs to the GtrA family.</text>
</comment>
<evidence type="ECO:0000313" key="9">
    <source>
        <dbReference type="EMBL" id="AGW25572.1"/>
    </source>
</evidence>
<proteinExistence type="inferred from homology"/>
<dbReference type="GO" id="GO:0005886">
    <property type="term" value="C:plasma membrane"/>
    <property type="evidence" value="ECO:0007669"/>
    <property type="project" value="TreeGrafter"/>
</dbReference>
<evidence type="ECO:0000313" key="8">
    <source>
        <dbReference type="EMBL" id="AGQ45476.1"/>
    </source>
</evidence>
<dbReference type="RefSeq" id="WP_020846107.1">
    <property type="nucleotide sequence ID" value="NC_021808.1"/>
</dbReference>
<dbReference type="EMBL" id="KC306506">
    <property type="protein sequence ID" value="AGQ45476.1"/>
    <property type="molecule type" value="Genomic_DNA"/>
</dbReference>